<feature type="transmembrane region" description="Helical" evidence="1">
    <location>
        <begin position="80"/>
        <end position="102"/>
    </location>
</feature>
<feature type="transmembrane region" description="Helical" evidence="1">
    <location>
        <begin position="51"/>
        <end position="68"/>
    </location>
</feature>
<dbReference type="HOGENOM" id="CLU_056090_1_0_4"/>
<evidence type="ECO:0000313" key="3">
    <source>
        <dbReference type="Proteomes" id="UP000031637"/>
    </source>
</evidence>
<sequence length="271" mass="29191">MRFPYRHLPVVVTALLAAAALLHGPIAQPESYHHFADQKVAFGIPHFADVISNLGFAAVAVWGWIKLAPARRHPDIQSGWAGYSLFLIGLFLTGLGSSWYHLAPDNAGLVWDRLPIAVACGGLLAGVRGDVRHEESREPAAWLALVAIVSVGWWYFTDLSGRGDLRPYLLLQGLPILLIPLWQWIYRQPASDRLAFGAALTIYVGAKFAELNDHEIAATLGVATGHTLKHLLATGAAALIVGRLANRVQAPLKACADAIPPAPPSAMNACR</sequence>
<dbReference type="EMBL" id="AP012547">
    <property type="protein sequence ID" value="BAO28063.1"/>
    <property type="molecule type" value="Genomic_DNA"/>
</dbReference>
<organism evidence="2 3">
    <name type="scientific">Sulfuritalea hydrogenivorans sk43H</name>
    <dbReference type="NCBI Taxonomy" id="1223802"/>
    <lineage>
        <taxon>Bacteria</taxon>
        <taxon>Pseudomonadati</taxon>
        <taxon>Pseudomonadota</taxon>
        <taxon>Betaproteobacteria</taxon>
        <taxon>Nitrosomonadales</taxon>
        <taxon>Sterolibacteriaceae</taxon>
        <taxon>Sulfuritalea</taxon>
    </lineage>
</organism>
<feature type="transmembrane region" description="Helical" evidence="1">
    <location>
        <begin position="108"/>
        <end position="127"/>
    </location>
</feature>
<protein>
    <recommendedName>
        <fullName evidence="4">Alkaline phytoceramidase</fullName>
    </recommendedName>
</protein>
<name>W0SE91_9PROT</name>
<proteinExistence type="predicted"/>
<dbReference type="PANTHER" id="PTHR34368:SF1">
    <property type="entry name" value="OS01G0962200 PROTEIN"/>
    <property type="match status" value="1"/>
</dbReference>
<keyword evidence="1" id="KW-0812">Transmembrane</keyword>
<evidence type="ECO:0000256" key="1">
    <source>
        <dbReference type="SAM" id="Phobius"/>
    </source>
</evidence>
<dbReference type="KEGG" id="shd:SUTH_00246"/>
<dbReference type="OrthoDB" id="6088058at2"/>
<evidence type="ECO:0008006" key="4">
    <source>
        <dbReference type="Google" id="ProtNLM"/>
    </source>
</evidence>
<feature type="transmembrane region" description="Helical" evidence="1">
    <location>
        <begin position="168"/>
        <end position="186"/>
    </location>
</feature>
<keyword evidence="1" id="KW-0472">Membrane</keyword>
<feature type="transmembrane region" description="Helical" evidence="1">
    <location>
        <begin position="139"/>
        <end position="156"/>
    </location>
</feature>
<dbReference type="RefSeq" id="WP_052473037.1">
    <property type="nucleotide sequence ID" value="NZ_AP012547.1"/>
</dbReference>
<keyword evidence="3" id="KW-1185">Reference proteome</keyword>
<keyword evidence="1" id="KW-1133">Transmembrane helix</keyword>
<dbReference type="PANTHER" id="PTHR34368">
    <property type="entry name" value="OS01G0962200 PROTEIN"/>
    <property type="match status" value="1"/>
</dbReference>
<gene>
    <name evidence="2" type="ORF">SUTH_00246</name>
</gene>
<accession>W0SE91</accession>
<dbReference type="STRING" id="1223802.SUTH_00246"/>
<dbReference type="Proteomes" id="UP000031637">
    <property type="component" value="Chromosome"/>
</dbReference>
<reference evidence="2 3" key="1">
    <citation type="journal article" date="2014" name="Syst. Appl. Microbiol.">
        <title>Complete genomes of freshwater sulfur oxidizers Sulfuricella denitrificans skB26 and Sulfuritalea hydrogenivorans sk43H: genetic insights into the sulfur oxidation pathway of betaproteobacteria.</title>
        <authorList>
            <person name="Watanabe T."/>
            <person name="Kojima H."/>
            <person name="Fukui M."/>
        </authorList>
    </citation>
    <scope>NUCLEOTIDE SEQUENCE [LARGE SCALE GENOMIC DNA]</scope>
    <source>
        <strain evidence="2">DSM22779</strain>
    </source>
</reference>
<dbReference type="AlphaFoldDB" id="W0SE91"/>
<evidence type="ECO:0000313" key="2">
    <source>
        <dbReference type="EMBL" id="BAO28063.1"/>
    </source>
</evidence>